<dbReference type="PANTHER" id="PTHR12475">
    <property type="match status" value="1"/>
</dbReference>
<dbReference type="AlphaFoldDB" id="A0A9N9CF16"/>
<dbReference type="Proteomes" id="UP000789572">
    <property type="component" value="Unassembled WGS sequence"/>
</dbReference>
<dbReference type="OrthoDB" id="265761at2759"/>
<organism evidence="2 3">
    <name type="scientific">Paraglomus occultum</name>
    <dbReference type="NCBI Taxonomy" id="144539"/>
    <lineage>
        <taxon>Eukaryota</taxon>
        <taxon>Fungi</taxon>
        <taxon>Fungi incertae sedis</taxon>
        <taxon>Mucoromycota</taxon>
        <taxon>Glomeromycotina</taxon>
        <taxon>Glomeromycetes</taxon>
        <taxon>Paraglomerales</taxon>
        <taxon>Paraglomeraceae</taxon>
        <taxon>Paraglomus</taxon>
    </lineage>
</organism>
<dbReference type="CDD" id="cd00586">
    <property type="entry name" value="4HBT"/>
    <property type="match status" value="1"/>
</dbReference>
<accession>A0A9N9CF16</accession>
<evidence type="ECO:0000313" key="2">
    <source>
        <dbReference type="EMBL" id="CAG8599461.1"/>
    </source>
</evidence>
<name>A0A9N9CF16_9GLOM</name>
<dbReference type="InterPro" id="IPR051490">
    <property type="entry name" value="THEM6_lcsJ_thioesterase"/>
</dbReference>
<dbReference type="SUPFAM" id="SSF54637">
    <property type="entry name" value="Thioesterase/thiol ester dehydrase-isomerase"/>
    <property type="match status" value="1"/>
</dbReference>
<reference evidence="2" key="1">
    <citation type="submission" date="2021-06" db="EMBL/GenBank/DDBJ databases">
        <authorList>
            <person name="Kallberg Y."/>
            <person name="Tangrot J."/>
            <person name="Rosling A."/>
        </authorList>
    </citation>
    <scope>NUCLEOTIDE SEQUENCE</scope>
    <source>
        <strain evidence="2">IA702</strain>
    </source>
</reference>
<dbReference type="Pfam" id="PF13279">
    <property type="entry name" value="4HBT_2"/>
    <property type="match status" value="1"/>
</dbReference>
<comment type="similarity">
    <text evidence="1">Belongs to the lcsJ thioesterase family.</text>
</comment>
<protein>
    <submittedName>
        <fullName evidence="2">50_t:CDS:1</fullName>
    </submittedName>
</protein>
<keyword evidence="3" id="KW-1185">Reference proteome</keyword>
<sequence length="203" mass="23816">MERAQPNCELSKVEFPSSTVVLDMAVSEYVGYTLKLMAVAIILSNYKSWPLVYHIRSYFAYRKGVNRLREKRKDLFHISVQHHRLWPDDMDIYFHMSNSSYNKVLDYARYSHVTGQWGAPLIKKELFIYNAGIQTLFKKEIPPFAKFLVETRLLTWNEKWVFLVSRFVLEKTKVTACICTAKLVFKRSNGKTVKPEDLFELCG</sequence>
<proteinExistence type="inferred from homology"/>
<evidence type="ECO:0000313" key="3">
    <source>
        <dbReference type="Proteomes" id="UP000789572"/>
    </source>
</evidence>
<comment type="caution">
    <text evidence="2">The sequence shown here is derived from an EMBL/GenBank/DDBJ whole genome shotgun (WGS) entry which is preliminary data.</text>
</comment>
<dbReference type="PANTHER" id="PTHR12475:SF4">
    <property type="entry name" value="PROTEIN THEM6"/>
    <property type="match status" value="1"/>
</dbReference>
<gene>
    <name evidence="2" type="ORF">POCULU_LOCUS7386</name>
</gene>
<dbReference type="Gene3D" id="3.10.129.10">
    <property type="entry name" value="Hotdog Thioesterase"/>
    <property type="match status" value="1"/>
</dbReference>
<evidence type="ECO:0000256" key="1">
    <source>
        <dbReference type="ARBA" id="ARBA00038476"/>
    </source>
</evidence>
<dbReference type="EMBL" id="CAJVPJ010001657">
    <property type="protein sequence ID" value="CAG8599461.1"/>
    <property type="molecule type" value="Genomic_DNA"/>
</dbReference>
<dbReference type="InterPro" id="IPR029069">
    <property type="entry name" value="HotDog_dom_sf"/>
</dbReference>